<proteinExistence type="predicted"/>
<name>A0AA49X568_9VIRU</name>
<accession>A0AA49X568</accession>
<organism evidence="1">
    <name type="scientific">Firmicutes phage HS18</name>
    <dbReference type="NCBI Taxonomy" id="3056396"/>
    <lineage>
        <taxon>Viruses</taxon>
    </lineage>
</organism>
<protein>
    <submittedName>
        <fullName evidence="1">Uncharacterized protein</fullName>
    </submittedName>
</protein>
<dbReference type="EMBL" id="OQ890326">
    <property type="protein sequence ID" value="WLJ26404.1"/>
    <property type="molecule type" value="Genomic_DNA"/>
</dbReference>
<evidence type="ECO:0000313" key="1">
    <source>
        <dbReference type="EMBL" id="WLJ26404.1"/>
    </source>
</evidence>
<reference evidence="1" key="1">
    <citation type="submission" date="2023-04" db="EMBL/GenBank/DDBJ databases">
        <title>The human skin virome in hidradenitis suppurativa patients.</title>
        <authorList>
            <person name="Jansen D."/>
        </authorList>
    </citation>
    <scope>NUCLEOTIDE SEQUENCE</scope>
    <source>
        <strain evidence="1">VC4_HSPhageC</strain>
    </source>
</reference>
<sequence>MYAKIVKDEIYRGYRVLVKRFGFKPSSTLPFSCWYCGYVEIPKGGIFYGVDDFDELNCELNNFHINYADDLPETGNFVLGFDCNDFGDSSRVQNVEFALKECYYIVDQIIEKEKEWSPHTEIEELKVLKEKEDKERLERIPYWKQIIEDLTGCGILFLLYDTKKEVLKVLWADAYRAQLVINIHMDSLRACTHDVIRQTYKWIERN</sequence>